<accession>A0A8H5ZEM4</accession>
<dbReference type="Proteomes" id="UP000624244">
    <property type="component" value="Unassembled WGS sequence"/>
</dbReference>
<protein>
    <submittedName>
        <fullName evidence="2">Uncharacterized protein</fullName>
    </submittedName>
</protein>
<gene>
    <name evidence="2" type="ORF">GGP41_009914</name>
</gene>
<sequence>MSGQRVLSEVLRKEPRIDSGTALSDPVITSSSQFSAKKIQMPELRNTKYDFGAAKAQYGENELQLRQPEGFPIIPLPITIVRAYEEAAMAAAARDHSELVFNIYEDVNDGTRRTTAEEDHEMIDADANETVGEEEEQVNNGDEARQVGDENDHAVPPNSTSATKSDPRLDVHVDSLGRTRAAAHRRKALETIQLGDHAVDLAGDLTSMGSSKKRTSSRIQKSTQPRKQSIRKPR</sequence>
<dbReference type="EMBL" id="WNKQ01000010">
    <property type="protein sequence ID" value="KAF5848831.1"/>
    <property type="molecule type" value="Genomic_DNA"/>
</dbReference>
<feature type="region of interest" description="Disordered" evidence="1">
    <location>
        <begin position="196"/>
        <end position="234"/>
    </location>
</feature>
<feature type="compositionally biased region" description="Basic and acidic residues" evidence="1">
    <location>
        <begin position="142"/>
        <end position="153"/>
    </location>
</feature>
<reference evidence="2" key="1">
    <citation type="submission" date="2019-11" db="EMBL/GenBank/DDBJ databases">
        <title>Bipolaris sorokiniana Genome sequencing.</title>
        <authorList>
            <person name="Wang H."/>
        </authorList>
    </citation>
    <scope>NUCLEOTIDE SEQUENCE</scope>
</reference>
<name>A0A8H5ZEM4_COCSA</name>
<evidence type="ECO:0000313" key="2">
    <source>
        <dbReference type="EMBL" id="KAF5848831.1"/>
    </source>
</evidence>
<feature type="compositionally biased region" description="Acidic residues" evidence="1">
    <location>
        <begin position="118"/>
        <end position="137"/>
    </location>
</feature>
<evidence type="ECO:0000256" key="1">
    <source>
        <dbReference type="SAM" id="MobiDB-lite"/>
    </source>
</evidence>
<evidence type="ECO:0000313" key="3">
    <source>
        <dbReference type="Proteomes" id="UP000624244"/>
    </source>
</evidence>
<organism evidence="2 3">
    <name type="scientific">Cochliobolus sativus</name>
    <name type="common">Common root rot and spot blotch fungus</name>
    <name type="synonym">Bipolaris sorokiniana</name>
    <dbReference type="NCBI Taxonomy" id="45130"/>
    <lineage>
        <taxon>Eukaryota</taxon>
        <taxon>Fungi</taxon>
        <taxon>Dikarya</taxon>
        <taxon>Ascomycota</taxon>
        <taxon>Pezizomycotina</taxon>
        <taxon>Dothideomycetes</taxon>
        <taxon>Pleosporomycetidae</taxon>
        <taxon>Pleosporales</taxon>
        <taxon>Pleosporineae</taxon>
        <taxon>Pleosporaceae</taxon>
        <taxon>Bipolaris</taxon>
    </lineage>
</organism>
<dbReference type="AlphaFoldDB" id="A0A8H5ZEM4"/>
<dbReference type="OMA" id="KEPRIDS"/>
<feature type="region of interest" description="Disordered" evidence="1">
    <location>
        <begin position="112"/>
        <end position="170"/>
    </location>
</feature>
<comment type="caution">
    <text evidence="2">The sequence shown here is derived from an EMBL/GenBank/DDBJ whole genome shotgun (WGS) entry which is preliminary data.</text>
</comment>
<proteinExistence type="predicted"/>
<feature type="compositionally biased region" description="Polar residues" evidence="1">
    <location>
        <begin position="217"/>
        <end position="227"/>
    </location>
</feature>